<feature type="non-terminal residue" evidence="9">
    <location>
        <position position="208"/>
    </location>
</feature>
<keyword evidence="4 7" id="KW-0863">Zinc-finger</keyword>
<evidence type="ECO:0000256" key="7">
    <source>
        <dbReference type="PROSITE-ProRule" id="PRU00042"/>
    </source>
</evidence>
<proteinExistence type="predicted"/>
<evidence type="ECO:0000313" key="9">
    <source>
        <dbReference type="EMBL" id="KAF0715249.1"/>
    </source>
</evidence>
<comment type="subcellular location">
    <subcellularLocation>
        <location evidence="1">Nucleus</location>
    </subcellularLocation>
</comment>
<feature type="domain" description="C2H2-type" evidence="8">
    <location>
        <begin position="29"/>
        <end position="53"/>
    </location>
</feature>
<dbReference type="Gene3D" id="3.30.160.60">
    <property type="entry name" value="Classic Zinc Finger"/>
    <property type="match status" value="1"/>
</dbReference>
<dbReference type="Pfam" id="PF00096">
    <property type="entry name" value="zf-C2H2"/>
    <property type="match status" value="2"/>
</dbReference>
<evidence type="ECO:0000256" key="3">
    <source>
        <dbReference type="ARBA" id="ARBA00022737"/>
    </source>
</evidence>
<dbReference type="GO" id="GO:0008270">
    <property type="term" value="F:zinc ion binding"/>
    <property type="evidence" value="ECO:0007669"/>
    <property type="project" value="UniProtKB-KW"/>
</dbReference>
<evidence type="ECO:0000256" key="1">
    <source>
        <dbReference type="ARBA" id="ARBA00004123"/>
    </source>
</evidence>
<evidence type="ECO:0000256" key="6">
    <source>
        <dbReference type="ARBA" id="ARBA00023242"/>
    </source>
</evidence>
<dbReference type="PROSITE" id="PS50157">
    <property type="entry name" value="ZINC_FINGER_C2H2_2"/>
    <property type="match status" value="2"/>
</dbReference>
<dbReference type="GO" id="GO:0005634">
    <property type="term" value="C:nucleus"/>
    <property type="evidence" value="ECO:0007669"/>
    <property type="project" value="UniProtKB-SubCell"/>
</dbReference>
<reference evidence="9 10" key="1">
    <citation type="submission" date="2019-08" db="EMBL/GenBank/DDBJ databases">
        <title>Whole genome of Aphis craccivora.</title>
        <authorList>
            <person name="Voronova N.V."/>
            <person name="Shulinski R.S."/>
            <person name="Bandarenka Y.V."/>
            <person name="Zhorov D.G."/>
            <person name="Warner D."/>
        </authorList>
    </citation>
    <scope>NUCLEOTIDE SEQUENCE [LARGE SCALE GENOMIC DNA]</scope>
    <source>
        <strain evidence="9">180601</strain>
        <tissue evidence="9">Whole Body</tissue>
    </source>
</reference>
<dbReference type="InterPro" id="IPR013087">
    <property type="entry name" value="Znf_C2H2_type"/>
</dbReference>
<name>A0A6G0VZB8_APHCR</name>
<dbReference type="GO" id="GO:0000981">
    <property type="term" value="F:DNA-binding transcription factor activity, RNA polymerase II-specific"/>
    <property type="evidence" value="ECO:0007669"/>
    <property type="project" value="TreeGrafter"/>
</dbReference>
<dbReference type="InterPro" id="IPR036236">
    <property type="entry name" value="Znf_C2H2_sf"/>
</dbReference>
<dbReference type="SMART" id="SM00355">
    <property type="entry name" value="ZnF_C2H2"/>
    <property type="match status" value="2"/>
</dbReference>
<keyword evidence="10" id="KW-1185">Reference proteome</keyword>
<comment type="caution">
    <text evidence="9">The sequence shown here is derived from an EMBL/GenBank/DDBJ whole genome shotgun (WGS) entry which is preliminary data.</text>
</comment>
<feature type="domain" description="C2H2-type" evidence="8">
    <location>
        <begin position="2"/>
        <end position="29"/>
    </location>
</feature>
<dbReference type="AlphaFoldDB" id="A0A6G0VZB8"/>
<keyword evidence="5" id="KW-0862">Zinc</keyword>
<dbReference type="PROSITE" id="PS00028">
    <property type="entry name" value="ZINC_FINGER_C2H2_1"/>
    <property type="match status" value="2"/>
</dbReference>
<keyword evidence="3" id="KW-0677">Repeat</keyword>
<evidence type="ECO:0000256" key="4">
    <source>
        <dbReference type="ARBA" id="ARBA00022771"/>
    </source>
</evidence>
<dbReference type="PANTHER" id="PTHR10032">
    <property type="entry name" value="ZINC FINGER PROTEIN WITH KRAB AND SCAN DOMAINS"/>
    <property type="match status" value="1"/>
</dbReference>
<protein>
    <recommendedName>
        <fullName evidence="8">C2H2-type domain-containing protein</fullName>
    </recommendedName>
</protein>
<accession>A0A6G0VZB8</accession>
<dbReference type="InterPro" id="IPR027756">
    <property type="entry name" value="Ovo-like"/>
</dbReference>
<dbReference type="GO" id="GO:0009913">
    <property type="term" value="P:epidermal cell differentiation"/>
    <property type="evidence" value="ECO:0007669"/>
    <property type="project" value="TreeGrafter"/>
</dbReference>
<dbReference type="Proteomes" id="UP000478052">
    <property type="component" value="Unassembled WGS sequence"/>
</dbReference>
<evidence type="ECO:0000256" key="2">
    <source>
        <dbReference type="ARBA" id="ARBA00022723"/>
    </source>
</evidence>
<evidence type="ECO:0000259" key="8">
    <source>
        <dbReference type="PROSITE" id="PS50157"/>
    </source>
</evidence>
<dbReference type="GO" id="GO:0000978">
    <property type="term" value="F:RNA polymerase II cis-regulatory region sequence-specific DNA binding"/>
    <property type="evidence" value="ECO:0007669"/>
    <property type="project" value="TreeGrafter"/>
</dbReference>
<dbReference type="SUPFAM" id="SSF57667">
    <property type="entry name" value="beta-beta-alpha zinc fingers"/>
    <property type="match status" value="1"/>
</dbReference>
<gene>
    <name evidence="9" type="ORF">FWK35_00031782</name>
</gene>
<evidence type="ECO:0000256" key="5">
    <source>
        <dbReference type="ARBA" id="ARBA00022833"/>
    </source>
</evidence>
<organism evidence="9 10">
    <name type="scientific">Aphis craccivora</name>
    <name type="common">Cowpea aphid</name>
    <dbReference type="NCBI Taxonomy" id="307492"/>
    <lineage>
        <taxon>Eukaryota</taxon>
        <taxon>Metazoa</taxon>
        <taxon>Ecdysozoa</taxon>
        <taxon>Arthropoda</taxon>
        <taxon>Hexapoda</taxon>
        <taxon>Insecta</taxon>
        <taxon>Pterygota</taxon>
        <taxon>Neoptera</taxon>
        <taxon>Paraneoptera</taxon>
        <taxon>Hemiptera</taxon>
        <taxon>Sternorrhyncha</taxon>
        <taxon>Aphidomorpha</taxon>
        <taxon>Aphidoidea</taxon>
        <taxon>Aphididae</taxon>
        <taxon>Aphidini</taxon>
        <taxon>Aphis</taxon>
        <taxon>Aphis</taxon>
    </lineage>
</organism>
<keyword evidence="2" id="KW-0479">Metal-binding</keyword>
<dbReference type="OrthoDB" id="6067523at2759"/>
<dbReference type="EMBL" id="VUJU01010216">
    <property type="protein sequence ID" value="KAF0715249.1"/>
    <property type="molecule type" value="Genomic_DNA"/>
</dbReference>
<sequence>MYKCDMCPAVFNMKWNLARHVNTHNGIRYSCTVCEKKYTDNSNLNKHMKNVHAIFHAPPAQIVQPVTLIDSVIKFTPRIIRPALPDVLTGGSNMSDDEICMAAMDNFENEQEVQQRYIEIAPEIFVPDIQASASNMMSDDEICMATMENYEKEMQDDNTDCLAENVDKKRAIINPQNLDQQCFKWAILARHVTGPVACRVGDNYRQHE</sequence>
<dbReference type="PANTHER" id="PTHR10032:SF271">
    <property type="entry name" value="RH12261P-RELATED"/>
    <property type="match status" value="1"/>
</dbReference>
<evidence type="ECO:0000313" key="10">
    <source>
        <dbReference type="Proteomes" id="UP000478052"/>
    </source>
</evidence>
<keyword evidence="6" id="KW-0539">Nucleus</keyword>